<evidence type="ECO:0000256" key="13">
    <source>
        <dbReference type="ARBA" id="ARBA00022989"/>
    </source>
</evidence>
<feature type="binding site" evidence="20">
    <location>
        <position position="1016"/>
    </location>
    <ligand>
        <name>ATP</name>
        <dbReference type="ChEBI" id="CHEBI:30616"/>
    </ligand>
</feature>
<dbReference type="SMART" id="SM00219">
    <property type="entry name" value="TyrKc"/>
    <property type="match status" value="1"/>
</dbReference>
<dbReference type="InterPro" id="IPR036941">
    <property type="entry name" value="Rcpt_L-dom_sf"/>
</dbReference>
<dbReference type="GO" id="GO:0051897">
    <property type="term" value="P:positive regulation of phosphatidylinositol 3-kinase/protein kinase B signal transduction"/>
    <property type="evidence" value="ECO:0007669"/>
    <property type="project" value="TreeGrafter"/>
</dbReference>
<name>A0A6G0ZFI7_APHCR</name>
<dbReference type="GO" id="GO:0043560">
    <property type="term" value="F:insulin receptor substrate binding"/>
    <property type="evidence" value="ECO:0007669"/>
    <property type="project" value="TreeGrafter"/>
</dbReference>
<evidence type="ECO:0000259" key="24">
    <source>
        <dbReference type="PROSITE" id="PS50853"/>
    </source>
</evidence>
<dbReference type="CDD" id="cd00064">
    <property type="entry name" value="FU"/>
    <property type="match status" value="1"/>
</dbReference>
<evidence type="ECO:0000256" key="18">
    <source>
        <dbReference type="ARBA" id="ARBA00023211"/>
    </source>
</evidence>
<feature type="transmembrane region" description="Helical" evidence="21">
    <location>
        <begin position="927"/>
        <end position="948"/>
    </location>
</feature>
<evidence type="ECO:0000256" key="9">
    <source>
        <dbReference type="ARBA" id="ARBA00022737"/>
    </source>
</evidence>
<feature type="chain" id="PRO_5026333951" description="receptor protein-tyrosine kinase" evidence="22">
    <location>
        <begin position="23"/>
        <end position="1387"/>
    </location>
</feature>
<keyword evidence="15" id="KW-0829">Tyrosine-protein kinase</keyword>
<evidence type="ECO:0000256" key="7">
    <source>
        <dbReference type="ARBA" id="ARBA00022723"/>
    </source>
</evidence>
<dbReference type="SMART" id="SM00261">
    <property type="entry name" value="FU"/>
    <property type="match status" value="1"/>
</dbReference>
<dbReference type="InterPro" id="IPR036116">
    <property type="entry name" value="FN3_sf"/>
</dbReference>
<evidence type="ECO:0000256" key="4">
    <source>
        <dbReference type="ARBA" id="ARBA00022679"/>
    </source>
</evidence>
<organism evidence="25 26">
    <name type="scientific">Aphis craccivora</name>
    <name type="common">Cowpea aphid</name>
    <dbReference type="NCBI Taxonomy" id="307492"/>
    <lineage>
        <taxon>Eukaryota</taxon>
        <taxon>Metazoa</taxon>
        <taxon>Ecdysozoa</taxon>
        <taxon>Arthropoda</taxon>
        <taxon>Hexapoda</taxon>
        <taxon>Insecta</taxon>
        <taxon>Pterygota</taxon>
        <taxon>Neoptera</taxon>
        <taxon>Paraneoptera</taxon>
        <taxon>Hemiptera</taxon>
        <taxon>Sternorrhyncha</taxon>
        <taxon>Aphidomorpha</taxon>
        <taxon>Aphidoidea</taxon>
        <taxon>Aphididae</taxon>
        <taxon>Aphidini</taxon>
        <taxon>Aphis</taxon>
        <taxon>Aphis</taxon>
    </lineage>
</organism>
<feature type="domain" description="Fibronectin type-III" evidence="24">
    <location>
        <begin position="825"/>
        <end position="921"/>
    </location>
</feature>
<evidence type="ECO:0000256" key="8">
    <source>
        <dbReference type="ARBA" id="ARBA00022729"/>
    </source>
</evidence>
<evidence type="ECO:0000313" key="26">
    <source>
        <dbReference type="Proteomes" id="UP000478052"/>
    </source>
</evidence>
<dbReference type="Gene3D" id="2.60.40.10">
    <property type="entry name" value="Immunoglobulins"/>
    <property type="match status" value="3"/>
</dbReference>
<dbReference type="Pfam" id="PF00041">
    <property type="entry name" value="fn3"/>
    <property type="match status" value="1"/>
</dbReference>
<keyword evidence="9" id="KW-0677">Repeat</keyword>
<dbReference type="SUPFAM" id="SSF57184">
    <property type="entry name" value="Growth factor receptor domain"/>
    <property type="match status" value="1"/>
</dbReference>
<dbReference type="GO" id="GO:0030424">
    <property type="term" value="C:axon"/>
    <property type="evidence" value="ECO:0007669"/>
    <property type="project" value="TreeGrafter"/>
</dbReference>
<keyword evidence="26" id="KW-1185">Reference proteome</keyword>
<keyword evidence="12 20" id="KW-0067">ATP-binding</keyword>
<sequence>MPSMNGWWIAFVWLWSLSVTTAAVEEKVCGSIDVRNSGDRLSALHNCTIVQGSVQIVLLDATKPSDFDISFPLLREITQYLVVYRVAGLYNLGKLFPNLMLIRGTHSPHFPGLALMIHDNLDLREIGLYSLTNITRGSVIISKNPKLCHATTIDWGQIANGVSNDINVISNDEPIKCNGCSNIGCPGDLCWSHDPVRCQYGRLNGCHPLCAGGCDEPHSARHCFACTAYMHKGECIKECPYGLYGHIRSCLTAEECYSLPVSREESTPDVLNTHYIPFERVCRDECPYGFEVTADKRNCTLCTKTRYGHCQRNCNSFKISDDMLRKNYEYRLHTNCTTIKSLEIEVKYGTSEDVERRLEEYIGKVEVILDQLKIIRSYSLNSLNFLRSLYEIRGENTVNKMALVIRGNKNLQRLWTNSENETRPVKILNGTVSFHYNPKLCMSEIYKFGNLSSLPPFSDIEVSVISNGDQFACTVYNLQVETVKIEPQSIVLQMHKPVEVDHLERFLVYFIEASKWNETIETTDCEDSSWKIDDISSKKVFNDTEIYHVITNLEPNTEYIYYVKTYTISSKTSMSSVFRSKTLPSKPSAPQYFTAQPLSSSEVELTWKPPSHPHGKLVKYIIKGIHLTDDQAILDERSYCRNKTINGNGITHKSTTSIIKPSDDTCEKQCEPQKNTVNNICNTFEHGIDMDLISLNNHKYTFEACSSNILNIFINSKCLAMQNNDDTIFPNIINENCTEMWSVSNILNNVTHKDGSSSYFQIQLNENVTSFNLGNLRHYSQYLLSILVCREVVKQELNLSNINSCSQETLISFRTLENKQADIIDSDSVQDVVVNNHTVVISWEPPTLINSILHSFQLEYRRSDAPNFVSVCITMKEYENAGRSYVFKNLQPGAYQYRIQAVSLYKPGPFTTVKEFNLPYPDSFNSWNLILIIFICGCILILLTVYYIRTHFSRKILERNTMFNLANNPGYVGIYVEDEFEIPRDDVIIQKILGRGTFGTVHEGLLMPDSIPCAVKSVSKTNYLRYHAEFLNEAAIMKKFSEAYHIVRLLGVVTKTHPPLLIMELMGRGDLKSVLVKCRNSDDPPPPNRYTIIRMAAQIADGMAFLEYNKFIHRDLAARNCMVANDMTVKIGDFGMSRQMYNGDYYRKGNKGEMPIRWMAPESLSEGIFTSQSDVWSYGVVIWEMMTLGAQPYSEKSNNEVMAHVLDGNLLNLPIFCPDVLSGIVRLCWNWTASQRPRFLKIVETLDVYLEDDFRSVSFYHTRGLHNESPADQSLMSPCTTYEEDVDNESISFEGGDTVAHDPQSAPLSGCTAYTAACTTGRTDGVTIIVLPFSVVVLRCPSLAPYLHQDTRKIRNKKYTFALPKVSTVGCTSSLSKIVMGAQAQSS</sequence>
<dbReference type="InterPro" id="IPR006211">
    <property type="entry name" value="Furin-like_Cys-rich_dom"/>
</dbReference>
<keyword evidence="8 22" id="KW-0732">Signal</keyword>
<dbReference type="SMART" id="SM00060">
    <property type="entry name" value="FN3"/>
    <property type="match status" value="3"/>
</dbReference>
<keyword evidence="16 25" id="KW-0675">Receptor</keyword>
<dbReference type="InterPro" id="IPR000719">
    <property type="entry name" value="Prot_kinase_dom"/>
</dbReference>
<dbReference type="PROSITE" id="PS00109">
    <property type="entry name" value="PROTEIN_KINASE_TYR"/>
    <property type="match status" value="1"/>
</dbReference>
<evidence type="ECO:0000313" key="25">
    <source>
        <dbReference type="EMBL" id="KAF0769581.1"/>
    </source>
</evidence>
<evidence type="ECO:0000256" key="14">
    <source>
        <dbReference type="ARBA" id="ARBA00023136"/>
    </source>
</evidence>
<dbReference type="GO" id="GO:0005899">
    <property type="term" value="C:insulin receptor complex"/>
    <property type="evidence" value="ECO:0007669"/>
    <property type="project" value="TreeGrafter"/>
</dbReference>
<dbReference type="InterPro" id="IPR008266">
    <property type="entry name" value="Tyr_kinase_AS"/>
</dbReference>
<dbReference type="Pfam" id="PF07714">
    <property type="entry name" value="PK_Tyr_Ser-Thr"/>
    <property type="match status" value="1"/>
</dbReference>
<dbReference type="InterPro" id="IPR009030">
    <property type="entry name" value="Growth_fac_rcpt_cys_sf"/>
</dbReference>
<dbReference type="PANTHER" id="PTHR24416">
    <property type="entry name" value="TYROSINE-PROTEIN KINASE RECEPTOR"/>
    <property type="match status" value="1"/>
</dbReference>
<protein>
    <recommendedName>
        <fullName evidence="2">receptor protein-tyrosine kinase</fullName>
        <ecNumber evidence="2">2.7.10.1</ecNumber>
    </recommendedName>
</protein>
<dbReference type="PROSITE" id="PS00107">
    <property type="entry name" value="PROTEIN_KINASE_ATP"/>
    <property type="match status" value="1"/>
</dbReference>
<dbReference type="EMBL" id="VUJU01000573">
    <property type="protein sequence ID" value="KAF0769581.1"/>
    <property type="molecule type" value="Genomic_DNA"/>
</dbReference>
<evidence type="ECO:0000256" key="21">
    <source>
        <dbReference type="SAM" id="Phobius"/>
    </source>
</evidence>
<dbReference type="InterPro" id="IPR013783">
    <property type="entry name" value="Ig-like_fold"/>
</dbReference>
<evidence type="ECO:0000256" key="17">
    <source>
        <dbReference type="ARBA" id="ARBA00023180"/>
    </source>
</evidence>
<dbReference type="GO" id="GO:0043410">
    <property type="term" value="P:positive regulation of MAPK cascade"/>
    <property type="evidence" value="ECO:0007669"/>
    <property type="project" value="TreeGrafter"/>
</dbReference>
<comment type="caution">
    <text evidence="25">The sequence shown here is derived from an EMBL/GenBank/DDBJ whole genome shotgun (WGS) entry which is preliminary data.</text>
</comment>
<keyword evidence="7" id="KW-0479">Metal-binding</keyword>
<dbReference type="InterPro" id="IPR050122">
    <property type="entry name" value="RTK"/>
</dbReference>
<comment type="catalytic activity">
    <reaction evidence="19">
        <text>L-tyrosyl-[protein] + ATP = O-phospho-L-tyrosyl-[protein] + ADP + H(+)</text>
        <dbReference type="Rhea" id="RHEA:10596"/>
        <dbReference type="Rhea" id="RHEA-COMP:10136"/>
        <dbReference type="Rhea" id="RHEA-COMP:20101"/>
        <dbReference type="ChEBI" id="CHEBI:15378"/>
        <dbReference type="ChEBI" id="CHEBI:30616"/>
        <dbReference type="ChEBI" id="CHEBI:46858"/>
        <dbReference type="ChEBI" id="CHEBI:61978"/>
        <dbReference type="ChEBI" id="CHEBI:456216"/>
        <dbReference type="EC" id="2.7.10.1"/>
    </reaction>
</comment>
<feature type="domain" description="Fibronectin type-III" evidence="24">
    <location>
        <begin position="474"/>
        <end position="585"/>
    </location>
</feature>
<dbReference type="GO" id="GO:0005524">
    <property type="term" value="F:ATP binding"/>
    <property type="evidence" value="ECO:0007669"/>
    <property type="project" value="UniProtKB-UniRule"/>
</dbReference>
<reference evidence="25 26" key="1">
    <citation type="submission" date="2019-08" db="EMBL/GenBank/DDBJ databases">
        <title>Whole genome of Aphis craccivora.</title>
        <authorList>
            <person name="Voronova N.V."/>
            <person name="Shulinski R.S."/>
            <person name="Bandarenka Y.V."/>
            <person name="Zhorov D.G."/>
            <person name="Warner D."/>
        </authorList>
    </citation>
    <scope>NUCLEOTIDE SEQUENCE [LARGE SCALE GENOMIC DNA]</scope>
    <source>
        <strain evidence="25">180601</strain>
        <tissue evidence="25">Whole Body</tissue>
    </source>
</reference>
<dbReference type="Gene3D" id="3.80.20.20">
    <property type="entry name" value="Receptor L-domain"/>
    <property type="match status" value="2"/>
</dbReference>
<dbReference type="PANTHER" id="PTHR24416:SF525">
    <property type="entry name" value="INSULIN-LIKE RECEPTOR"/>
    <property type="match status" value="1"/>
</dbReference>
<accession>A0A6G0ZFI7</accession>
<dbReference type="SUPFAM" id="SSF52058">
    <property type="entry name" value="L domain-like"/>
    <property type="match status" value="2"/>
</dbReference>
<evidence type="ECO:0000256" key="16">
    <source>
        <dbReference type="ARBA" id="ARBA00023170"/>
    </source>
</evidence>
<evidence type="ECO:0000256" key="10">
    <source>
        <dbReference type="ARBA" id="ARBA00022741"/>
    </source>
</evidence>
<keyword evidence="18" id="KW-0464">Manganese</keyword>
<evidence type="ECO:0000256" key="3">
    <source>
        <dbReference type="ARBA" id="ARBA00022553"/>
    </source>
</evidence>
<dbReference type="PROSITE" id="PS50853">
    <property type="entry name" value="FN3"/>
    <property type="match status" value="2"/>
</dbReference>
<feature type="domain" description="Protein kinase" evidence="23">
    <location>
        <begin position="987"/>
        <end position="1250"/>
    </location>
</feature>
<keyword evidence="13 21" id="KW-1133">Transmembrane helix</keyword>
<dbReference type="InterPro" id="IPR017441">
    <property type="entry name" value="Protein_kinase_ATP_BS"/>
</dbReference>
<dbReference type="Pfam" id="PF01030">
    <property type="entry name" value="Recep_L_domain"/>
    <property type="match status" value="2"/>
</dbReference>
<evidence type="ECO:0000256" key="12">
    <source>
        <dbReference type="ARBA" id="ARBA00022840"/>
    </source>
</evidence>
<keyword evidence="17" id="KW-0325">Glycoprotein</keyword>
<keyword evidence="6 21" id="KW-0812">Transmembrane</keyword>
<dbReference type="PRINTS" id="PR00109">
    <property type="entry name" value="TYRKINASE"/>
</dbReference>
<keyword evidence="14 21" id="KW-0472">Membrane</keyword>
<keyword evidence="5" id="KW-0165">Cleavage on pair of basic residues</keyword>
<proteinExistence type="predicted"/>
<keyword evidence="10 20" id="KW-0547">Nucleotide-binding</keyword>
<evidence type="ECO:0000256" key="1">
    <source>
        <dbReference type="ARBA" id="ARBA00004479"/>
    </source>
</evidence>
<dbReference type="OrthoDB" id="5809444at2759"/>
<feature type="signal peptide" evidence="22">
    <location>
        <begin position="1"/>
        <end position="22"/>
    </location>
</feature>
<dbReference type="CDD" id="cd00063">
    <property type="entry name" value="FN3"/>
    <property type="match status" value="2"/>
</dbReference>
<evidence type="ECO:0000256" key="5">
    <source>
        <dbReference type="ARBA" id="ARBA00022685"/>
    </source>
</evidence>
<evidence type="ECO:0000256" key="11">
    <source>
        <dbReference type="ARBA" id="ARBA00022777"/>
    </source>
</evidence>
<dbReference type="EC" id="2.7.10.1" evidence="2"/>
<dbReference type="InterPro" id="IPR020635">
    <property type="entry name" value="Tyr_kinase_cat_dom"/>
</dbReference>
<gene>
    <name evidence="25" type="ORF">FWK35_00020840</name>
</gene>
<keyword evidence="4" id="KW-0808">Transferase</keyword>
<dbReference type="SUPFAM" id="SSF56112">
    <property type="entry name" value="Protein kinase-like (PK-like)"/>
    <property type="match status" value="1"/>
</dbReference>
<dbReference type="PROSITE" id="PS50011">
    <property type="entry name" value="PROTEIN_KINASE_DOM"/>
    <property type="match status" value="1"/>
</dbReference>
<dbReference type="GO" id="GO:0046872">
    <property type="term" value="F:metal ion binding"/>
    <property type="evidence" value="ECO:0007669"/>
    <property type="project" value="UniProtKB-KW"/>
</dbReference>
<dbReference type="Gene3D" id="3.30.200.20">
    <property type="entry name" value="Phosphorylase Kinase, domain 1"/>
    <property type="match status" value="1"/>
</dbReference>
<keyword evidence="3" id="KW-0597">Phosphoprotein</keyword>
<dbReference type="SUPFAM" id="SSF49265">
    <property type="entry name" value="Fibronectin type III"/>
    <property type="match status" value="2"/>
</dbReference>
<evidence type="ECO:0000256" key="19">
    <source>
        <dbReference type="ARBA" id="ARBA00051243"/>
    </source>
</evidence>
<comment type="subcellular location">
    <subcellularLocation>
        <location evidence="1">Membrane</location>
        <topology evidence="1">Single-pass type I membrane protein</topology>
    </subcellularLocation>
</comment>
<evidence type="ECO:0000259" key="23">
    <source>
        <dbReference type="PROSITE" id="PS50011"/>
    </source>
</evidence>
<dbReference type="Gene3D" id="2.10.220.10">
    <property type="entry name" value="Hormone Receptor, Insulin-like Growth Factor Receptor 1, Chain A, domain 2"/>
    <property type="match status" value="1"/>
</dbReference>
<dbReference type="InterPro" id="IPR001245">
    <property type="entry name" value="Ser-Thr/Tyr_kinase_cat_dom"/>
</dbReference>
<keyword evidence="11" id="KW-0418">Kinase</keyword>
<evidence type="ECO:0000256" key="22">
    <source>
        <dbReference type="SAM" id="SignalP"/>
    </source>
</evidence>
<dbReference type="InterPro" id="IPR000494">
    <property type="entry name" value="Rcpt_L-dom"/>
</dbReference>
<dbReference type="FunFam" id="1.10.510.10:FF:000554">
    <property type="entry name" value="Predicted protein"/>
    <property type="match status" value="1"/>
</dbReference>
<evidence type="ECO:0000256" key="6">
    <source>
        <dbReference type="ARBA" id="ARBA00022692"/>
    </source>
</evidence>
<dbReference type="Proteomes" id="UP000478052">
    <property type="component" value="Unassembled WGS sequence"/>
</dbReference>
<dbReference type="Pfam" id="PF00757">
    <property type="entry name" value="Furin-like"/>
    <property type="match status" value="1"/>
</dbReference>
<dbReference type="InterPro" id="IPR011009">
    <property type="entry name" value="Kinase-like_dom_sf"/>
</dbReference>
<evidence type="ECO:0000256" key="2">
    <source>
        <dbReference type="ARBA" id="ARBA00011902"/>
    </source>
</evidence>
<dbReference type="GO" id="GO:0005009">
    <property type="term" value="F:insulin receptor activity"/>
    <property type="evidence" value="ECO:0007669"/>
    <property type="project" value="TreeGrafter"/>
</dbReference>
<evidence type="ECO:0000256" key="15">
    <source>
        <dbReference type="ARBA" id="ARBA00023137"/>
    </source>
</evidence>
<dbReference type="InterPro" id="IPR006212">
    <property type="entry name" value="Furin_repeat"/>
</dbReference>
<evidence type="ECO:0000256" key="20">
    <source>
        <dbReference type="PROSITE-ProRule" id="PRU10141"/>
    </source>
</evidence>
<dbReference type="Gene3D" id="1.10.510.10">
    <property type="entry name" value="Transferase(Phosphotransferase) domain 1"/>
    <property type="match status" value="1"/>
</dbReference>
<dbReference type="GO" id="GO:0042593">
    <property type="term" value="P:glucose homeostasis"/>
    <property type="evidence" value="ECO:0007669"/>
    <property type="project" value="TreeGrafter"/>
</dbReference>
<dbReference type="InterPro" id="IPR003961">
    <property type="entry name" value="FN3_dom"/>
</dbReference>